<dbReference type="PROSITE" id="PS51353">
    <property type="entry name" value="ARSC"/>
    <property type="match status" value="1"/>
</dbReference>
<proteinExistence type="inferred from homology"/>
<dbReference type="STRING" id="216432.CA2559_10508"/>
<sequence>MGVIAQDNKQMNFYYSEDSSIAKQALGYLEASDKKIQLININETKLTGTQWAELSQGVGTTIDGLISKDHPSAKDVIKDGDFDEHDWIDILNNCPQVFEYPVAMNGSSFLLVKTPSDILKFYGVDSPALNKPKLGEEQDTKPASKNDNYIE</sequence>
<evidence type="ECO:0000256" key="2">
    <source>
        <dbReference type="PROSITE-ProRule" id="PRU01282"/>
    </source>
</evidence>
<evidence type="ECO:0000256" key="3">
    <source>
        <dbReference type="SAM" id="MobiDB-lite"/>
    </source>
</evidence>
<feature type="region of interest" description="Disordered" evidence="3">
    <location>
        <begin position="130"/>
        <end position="151"/>
    </location>
</feature>
<dbReference type="Gene3D" id="3.40.30.10">
    <property type="entry name" value="Glutaredoxin"/>
    <property type="match status" value="1"/>
</dbReference>
<evidence type="ECO:0008006" key="6">
    <source>
        <dbReference type="Google" id="ProtNLM"/>
    </source>
</evidence>
<comment type="similarity">
    <text evidence="1 2">Belongs to the ArsC family.</text>
</comment>
<evidence type="ECO:0000256" key="1">
    <source>
        <dbReference type="ARBA" id="ARBA00007198"/>
    </source>
</evidence>
<feature type="compositionally biased region" description="Basic and acidic residues" evidence="3">
    <location>
        <begin position="133"/>
        <end position="144"/>
    </location>
</feature>
<dbReference type="InterPro" id="IPR006660">
    <property type="entry name" value="Arsenate_reductase-like"/>
</dbReference>
<dbReference type="HOGENOM" id="CLU_142866_0_0_10"/>
<evidence type="ECO:0000313" key="5">
    <source>
        <dbReference type="Proteomes" id="UP000002297"/>
    </source>
</evidence>
<dbReference type="InterPro" id="IPR036249">
    <property type="entry name" value="Thioredoxin-like_sf"/>
</dbReference>
<gene>
    <name evidence="4" type="ordered locus">CA2559_10508</name>
</gene>
<dbReference type="AlphaFoldDB" id="A3U9H4"/>
<dbReference type="Proteomes" id="UP000002297">
    <property type="component" value="Chromosome"/>
</dbReference>
<dbReference type="eggNOG" id="COG1393">
    <property type="taxonomic scope" value="Bacteria"/>
</dbReference>
<organism evidence="4 5">
    <name type="scientific">Croceibacter atlanticus (strain ATCC BAA-628 / JCM 21780 / CIP 108009 / IAM 15332 / KCTC 12090 / HTCC2559)</name>
    <dbReference type="NCBI Taxonomy" id="216432"/>
    <lineage>
        <taxon>Bacteria</taxon>
        <taxon>Pseudomonadati</taxon>
        <taxon>Bacteroidota</taxon>
        <taxon>Flavobacteriia</taxon>
        <taxon>Flavobacteriales</taxon>
        <taxon>Flavobacteriaceae</taxon>
        <taxon>Croceibacter</taxon>
    </lineage>
</organism>
<keyword evidence="5" id="KW-1185">Reference proteome</keyword>
<accession>A3U9H4</accession>
<dbReference type="SUPFAM" id="SSF52833">
    <property type="entry name" value="Thioredoxin-like"/>
    <property type="match status" value="1"/>
</dbReference>
<name>A3U9H4_CROAH</name>
<dbReference type="KEGG" id="cat:CA2559_10508"/>
<evidence type="ECO:0000313" key="4">
    <source>
        <dbReference type="EMBL" id="EAP86460.1"/>
    </source>
</evidence>
<reference evidence="4 5" key="1">
    <citation type="journal article" date="2010" name="J. Bacteriol.">
        <title>The complete genome sequence of Croceibacter atlanticus HTCC2559T.</title>
        <authorList>
            <person name="Oh H.M."/>
            <person name="Kang I."/>
            <person name="Ferriera S."/>
            <person name="Giovannoni S.J."/>
            <person name="Cho J.C."/>
        </authorList>
    </citation>
    <scope>NUCLEOTIDE SEQUENCE [LARGE SCALE GENOMIC DNA]</scope>
    <source>
        <strain evidence="5">ATCC BAA-628 / HTCC2559 / KCTC 12090</strain>
    </source>
</reference>
<dbReference type="EMBL" id="CP002046">
    <property type="protein sequence ID" value="EAP86460.1"/>
    <property type="molecule type" value="Genomic_DNA"/>
</dbReference>
<protein>
    <recommendedName>
        <fullName evidence="6">Arsenate reductase</fullName>
    </recommendedName>
</protein>